<protein>
    <submittedName>
        <fullName evidence="1">Uncharacterized protein</fullName>
    </submittedName>
</protein>
<accession>A0ABU9VK80</accession>
<evidence type="ECO:0000313" key="2">
    <source>
        <dbReference type="Proteomes" id="UP001418796"/>
    </source>
</evidence>
<keyword evidence="2" id="KW-1185">Reference proteome</keyword>
<dbReference type="RefSeq" id="WP_343131045.1">
    <property type="nucleotide sequence ID" value="NZ_JBCITK010000001.1"/>
</dbReference>
<comment type="caution">
    <text evidence="1">The sequence shown here is derived from an EMBL/GenBank/DDBJ whole genome shotgun (WGS) entry which is preliminary data.</text>
</comment>
<proteinExistence type="predicted"/>
<reference evidence="1 2" key="1">
    <citation type="submission" date="2024-03" db="EMBL/GenBank/DDBJ databases">
        <title>Bacilli Hybrid Assemblies.</title>
        <authorList>
            <person name="Kovac J."/>
        </authorList>
    </citation>
    <scope>NUCLEOTIDE SEQUENCE [LARGE SCALE GENOMIC DNA]</scope>
    <source>
        <strain evidence="1 2">FSL R7-0666</strain>
    </source>
</reference>
<sequence length="136" mass="16032">MKRTKTMFQKMSELKLFSLLFKKQPLAHLVLVTDHWKQCPDSMDKKLCELLHQRNFYPTANQIIYGVRTNVALIPYKLAFVKASSEAKQERIRRVLRKKGWTVYFYTPENVTSENPSWLQTITSSSNQTRNAYLQT</sequence>
<dbReference type="Proteomes" id="UP001418796">
    <property type="component" value="Unassembled WGS sequence"/>
</dbReference>
<gene>
    <name evidence="1" type="ORF">MKY91_14305</name>
</gene>
<dbReference type="EMBL" id="JBCITK010000001">
    <property type="protein sequence ID" value="MEN0644320.1"/>
    <property type="molecule type" value="Genomic_DNA"/>
</dbReference>
<organism evidence="1 2">
    <name type="scientific">Alkalicoccobacillus gibsonii</name>
    <dbReference type="NCBI Taxonomy" id="79881"/>
    <lineage>
        <taxon>Bacteria</taxon>
        <taxon>Bacillati</taxon>
        <taxon>Bacillota</taxon>
        <taxon>Bacilli</taxon>
        <taxon>Bacillales</taxon>
        <taxon>Bacillaceae</taxon>
        <taxon>Alkalicoccobacillus</taxon>
    </lineage>
</organism>
<name>A0ABU9VK80_9BACI</name>
<evidence type="ECO:0000313" key="1">
    <source>
        <dbReference type="EMBL" id="MEN0644320.1"/>
    </source>
</evidence>